<protein>
    <submittedName>
        <fullName evidence="1">Uncharacterized protein</fullName>
    </submittedName>
</protein>
<proteinExistence type="predicted"/>
<dbReference type="SUPFAM" id="SSF56601">
    <property type="entry name" value="beta-lactamase/transpeptidase-like"/>
    <property type="match status" value="1"/>
</dbReference>
<evidence type="ECO:0000313" key="1">
    <source>
        <dbReference type="EMBL" id="RJL24211.1"/>
    </source>
</evidence>
<dbReference type="AlphaFoldDB" id="A0A3A4A855"/>
<reference evidence="1 2" key="1">
    <citation type="submission" date="2018-09" db="EMBL/GenBank/DDBJ databases">
        <title>YIM 75507 draft genome.</title>
        <authorList>
            <person name="Tang S."/>
            <person name="Feng Y."/>
        </authorList>
    </citation>
    <scope>NUCLEOTIDE SEQUENCE [LARGE SCALE GENOMIC DNA]</scope>
    <source>
        <strain evidence="1 2">YIM 75507</strain>
    </source>
</reference>
<organism evidence="1 2">
    <name type="scientific">Bailinhaonella thermotolerans</name>
    <dbReference type="NCBI Taxonomy" id="1070861"/>
    <lineage>
        <taxon>Bacteria</taxon>
        <taxon>Bacillati</taxon>
        <taxon>Actinomycetota</taxon>
        <taxon>Actinomycetes</taxon>
        <taxon>Streptosporangiales</taxon>
        <taxon>Streptosporangiaceae</taxon>
        <taxon>Bailinhaonella</taxon>
    </lineage>
</organism>
<dbReference type="InterPro" id="IPR012338">
    <property type="entry name" value="Beta-lactam/transpept-like"/>
</dbReference>
<dbReference type="Gene3D" id="3.40.710.10">
    <property type="entry name" value="DD-peptidase/beta-lactamase superfamily"/>
    <property type="match status" value="1"/>
</dbReference>
<dbReference type="EMBL" id="QZEY01000016">
    <property type="protein sequence ID" value="RJL24211.1"/>
    <property type="molecule type" value="Genomic_DNA"/>
</dbReference>
<evidence type="ECO:0000313" key="2">
    <source>
        <dbReference type="Proteomes" id="UP000265768"/>
    </source>
</evidence>
<comment type="caution">
    <text evidence="1">The sequence shown here is derived from an EMBL/GenBank/DDBJ whole genome shotgun (WGS) entry which is preliminary data.</text>
</comment>
<accession>A0A3A4A855</accession>
<name>A0A3A4A855_9ACTN</name>
<dbReference type="Proteomes" id="UP000265768">
    <property type="component" value="Unassembled WGS sequence"/>
</dbReference>
<sequence>MPGNDPSLPQPHGLYHSGVLQPGHPLGIWDATLINPSMGPGTGDAISTNADLIIFLRALLGGRLLPPALLTQMRTLHPVWQETDEDLAYHYTPEQTGGEPEVEYAVRGVTGQYGLGITKRTFTCPNGSPVAVWGHNGAIPGSLSYAYVTEDGSRALAFNVNGDWPARVHKYDPNAFQPSELIMFYDVMRAEFCTPA</sequence>
<gene>
    <name evidence="1" type="ORF">D5H75_30700</name>
</gene>
<keyword evidence="2" id="KW-1185">Reference proteome</keyword>